<evidence type="ECO:0000259" key="9">
    <source>
        <dbReference type="PROSITE" id="PS50102"/>
    </source>
</evidence>
<dbReference type="Proteomes" id="UP001158576">
    <property type="component" value="Chromosome XSR"/>
</dbReference>
<dbReference type="PROSITE" id="PS51195">
    <property type="entry name" value="Q_MOTIF"/>
    <property type="match status" value="1"/>
</dbReference>
<feature type="compositionally biased region" description="Basic and acidic residues" evidence="8">
    <location>
        <begin position="115"/>
        <end position="128"/>
    </location>
</feature>
<feature type="compositionally biased region" description="Basic and acidic residues" evidence="8">
    <location>
        <begin position="87"/>
        <end position="98"/>
    </location>
</feature>
<organism evidence="12 13">
    <name type="scientific">Oikopleura dioica</name>
    <name type="common">Tunicate</name>
    <dbReference type="NCBI Taxonomy" id="34765"/>
    <lineage>
        <taxon>Eukaryota</taxon>
        <taxon>Metazoa</taxon>
        <taxon>Chordata</taxon>
        <taxon>Tunicata</taxon>
        <taxon>Appendicularia</taxon>
        <taxon>Copelata</taxon>
        <taxon>Oikopleuridae</taxon>
        <taxon>Oikopleura</taxon>
    </lineage>
</organism>
<dbReference type="PROSITE" id="PS50102">
    <property type="entry name" value="RRM"/>
    <property type="match status" value="1"/>
</dbReference>
<feature type="short sequence motif" description="Q motif" evidence="7">
    <location>
        <begin position="149"/>
        <end position="177"/>
    </location>
</feature>
<evidence type="ECO:0000259" key="11">
    <source>
        <dbReference type="PROSITE" id="PS51195"/>
    </source>
</evidence>
<feature type="region of interest" description="Disordered" evidence="8">
    <location>
        <begin position="79"/>
        <end position="139"/>
    </location>
</feature>
<dbReference type="PANTHER" id="PTHR47959">
    <property type="entry name" value="ATP-DEPENDENT RNA HELICASE RHLE-RELATED"/>
    <property type="match status" value="1"/>
</dbReference>
<evidence type="ECO:0000256" key="6">
    <source>
        <dbReference type="PROSITE-ProRule" id="PRU00176"/>
    </source>
</evidence>
<keyword evidence="3" id="KW-0378">Hydrolase</keyword>
<dbReference type="Gene3D" id="3.40.50.300">
    <property type="entry name" value="P-loop containing nucleotide triphosphate hydrolases"/>
    <property type="match status" value="1"/>
</dbReference>
<name>A0ABN7SGJ8_OIKDI</name>
<evidence type="ECO:0000256" key="2">
    <source>
        <dbReference type="ARBA" id="ARBA00022741"/>
    </source>
</evidence>
<dbReference type="InterPro" id="IPR014014">
    <property type="entry name" value="RNA_helicase_DEAD_Q_motif"/>
</dbReference>
<dbReference type="EMBL" id="OU015569">
    <property type="protein sequence ID" value="CAG5099559.1"/>
    <property type="molecule type" value="Genomic_DNA"/>
</dbReference>
<keyword evidence="5" id="KW-0067">ATP-binding</keyword>
<evidence type="ECO:0000256" key="8">
    <source>
        <dbReference type="SAM" id="MobiDB-lite"/>
    </source>
</evidence>
<feature type="domain" description="RRM" evidence="9">
    <location>
        <begin position="8"/>
        <end position="80"/>
    </location>
</feature>
<dbReference type="SUPFAM" id="SSF52540">
    <property type="entry name" value="P-loop containing nucleoside triphosphate hydrolases"/>
    <property type="match status" value="1"/>
</dbReference>
<dbReference type="InterPro" id="IPR027417">
    <property type="entry name" value="P-loop_NTPase"/>
</dbReference>
<evidence type="ECO:0000256" key="7">
    <source>
        <dbReference type="PROSITE-ProRule" id="PRU00552"/>
    </source>
</evidence>
<dbReference type="InterPro" id="IPR012677">
    <property type="entry name" value="Nucleotide-bd_a/b_plait_sf"/>
</dbReference>
<evidence type="ECO:0000313" key="13">
    <source>
        <dbReference type="Proteomes" id="UP001158576"/>
    </source>
</evidence>
<dbReference type="PANTHER" id="PTHR47959:SF1">
    <property type="entry name" value="ATP-DEPENDENT RNA HELICASE DBPA"/>
    <property type="match status" value="1"/>
</dbReference>
<dbReference type="SMART" id="SM00360">
    <property type="entry name" value="RRM"/>
    <property type="match status" value="1"/>
</dbReference>
<evidence type="ECO:0000256" key="1">
    <source>
        <dbReference type="ARBA" id="ARBA00012552"/>
    </source>
</evidence>
<dbReference type="PROSITE" id="PS51192">
    <property type="entry name" value="HELICASE_ATP_BIND_1"/>
    <property type="match status" value="1"/>
</dbReference>
<keyword evidence="6" id="KW-0694">RNA-binding</keyword>
<dbReference type="InterPro" id="IPR011545">
    <property type="entry name" value="DEAD/DEAH_box_helicase_dom"/>
</dbReference>
<reference evidence="12 13" key="1">
    <citation type="submission" date="2021-04" db="EMBL/GenBank/DDBJ databases">
        <authorList>
            <person name="Bliznina A."/>
        </authorList>
    </citation>
    <scope>NUCLEOTIDE SEQUENCE [LARGE SCALE GENOMIC DNA]</scope>
</reference>
<dbReference type="InterPro" id="IPR000504">
    <property type="entry name" value="RRM_dom"/>
</dbReference>
<protein>
    <recommendedName>
        <fullName evidence="1">RNA helicase</fullName>
        <ecNumber evidence="1">3.6.4.13</ecNumber>
    </recommendedName>
</protein>
<accession>A0ABN7SGJ8</accession>
<dbReference type="SUPFAM" id="SSF54928">
    <property type="entry name" value="RNA-binding domain, RBD"/>
    <property type="match status" value="1"/>
</dbReference>
<dbReference type="EC" id="3.6.4.13" evidence="1"/>
<evidence type="ECO:0000256" key="5">
    <source>
        <dbReference type="ARBA" id="ARBA00022840"/>
    </source>
</evidence>
<keyword evidence="2" id="KW-0547">Nucleotide-binding</keyword>
<gene>
    <name evidence="12" type="ORF">OKIOD_LOCUS8139</name>
</gene>
<dbReference type="Gene3D" id="3.30.70.330">
    <property type="match status" value="1"/>
</dbReference>
<dbReference type="InterPro" id="IPR014001">
    <property type="entry name" value="Helicase_ATP-bd"/>
</dbReference>
<evidence type="ECO:0000259" key="10">
    <source>
        <dbReference type="PROSITE" id="PS51192"/>
    </source>
</evidence>
<sequence length="366" mass="41601">MSNGKSKRTVWVGNLEPRVTEEILFELFLQIAPLEDVTKPKNKNFAFILFTHKESPDYAVRTLNKISLFGQKIHVKLHEKKRKRKSREMVDRRVEDCSQSRGRKKNSRRSSPSGFDDRVNNSSSRKDENENDTGVTCTGPASESVNFIHDFNKTGFNRSLRKTLKKLNIQTPTPVQSASIPAIMLKRDIIACAHTGSGKTAAYLLPIVDDLMKQNIKAESAERQFPQALIVSPDRTECRMIYEQCCMFAKGTGIMAQCLHKGMDIKFARKKIQENGCNILIGTAQRVNDVLEKLDFLELGKLQYFVIDEAELTLDVRFGPIKKLLVTGRETPGKRQTLMFSATFSPILQRFATEYLDSETLFIKVD</sequence>
<feature type="domain" description="DEAD-box RNA helicase Q" evidence="11">
    <location>
        <begin position="149"/>
        <end position="177"/>
    </location>
</feature>
<evidence type="ECO:0000256" key="4">
    <source>
        <dbReference type="ARBA" id="ARBA00022806"/>
    </source>
</evidence>
<keyword evidence="4" id="KW-0347">Helicase</keyword>
<dbReference type="InterPro" id="IPR035979">
    <property type="entry name" value="RBD_domain_sf"/>
</dbReference>
<feature type="domain" description="Helicase ATP-binding" evidence="10">
    <location>
        <begin position="180"/>
        <end position="362"/>
    </location>
</feature>
<dbReference type="SMART" id="SM00487">
    <property type="entry name" value="DEXDc"/>
    <property type="match status" value="1"/>
</dbReference>
<evidence type="ECO:0000256" key="3">
    <source>
        <dbReference type="ARBA" id="ARBA00022801"/>
    </source>
</evidence>
<evidence type="ECO:0000313" key="12">
    <source>
        <dbReference type="EMBL" id="CAG5099559.1"/>
    </source>
</evidence>
<keyword evidence="13" id="KW-1185">Reference proteome</keyword>
<dbReference type="InterPro" id="IPR050079">
    <property type="entry name" value="DEAD_box_RNA_helicase"/>
</dbReference>
<dbReference type="Pfam" id="PF00076">
    <property type="entry name" value="RRM_1"/>
    <property type="match status" value="1"/>
</dbReference>
<proteinExistence type="predicted"/>
<dbReference type="Pfam" id="PF00270">
    <property type="entry name" value="DEAD"/>
    <property type="match status" value="1"/>
</dbReference>